<keyword evidence="5" id="KW-0443">Lipid metabolism</keyword>
<evidence type="ECO:0000256" key="7">
    <source>
        <dbReference type="ARBA" id="ARBA00023160"/>
    </source>
</evidence>
<dbReference type="GO" id="GO:0045717">
    <property type="term" value="P:negative regulation of fatty acid biosynthetic process"/>
    <property type="evidence" value="ECO:0007669"/>
    <property type="project" value="InterPro"/>
</dbReference>
<evidence type="ECO:0000259" key="9">
    <source>
        <dbReference type="Pfam" id="PF08220"/>
    </source>
</evidence>
<dbReference type="InterPro" id="IPR017275">
    <property type="entry name" value="Transcription_factor_FapR"/>
</dbReference>
<keyword evidence="3" id="KW-0276">Fatty acid metabolism</keyword>
<keyword evidence="2" id="KW-0444">Lipid biosynthesis</keyword>
<dbReference type="NCBIfam" id="NF003359">
    <property type="entry name" value="PRK04424.1"/>
    <property type="match status" value="1"/>
</dbReference>
<accession>W0E9S3</accession>
<proteinExistence type="predicted"/>
<evidence type="ECO:0000256" key="1">
    <source>
        <dbReference type="ARBA" id="ARBA00022491"/>
    </source>
</evidence>
<evidence type="ECO:0000256" key="4">
    <source>
        <dbReference type="ARBA" id="ARBA00023015"/>
    </source>
</evidence>
<dbReference type="eggNOG" id="COG2030">
    <property type="taxonomic scope" value="Bacteria"/>
</dbReference>
<dbReference type="InterPro" id="IPR029069">
    <property type="entry name" value="HotDog_dom_sf"/>
</dbReference>
<dbReference type="SUPFAM" id="SSF54637">
    <property type="entry name" value="Thioesterase/thiol ester dehydrase-isomerase"/>
    <property type="match status" value="1"/>
</dbReference>
<keyword evidence="4" id="KW-0805">Transcription regulation</keyword>
<dbReference type="PIRSF" id="PIRSF037733">
    <property type="entry name" value="Transcription_factor_FapR"/>
    <property type="match status" value="1"/>
</dbReference>
<dbReference type="OrthoDB" id="1706183at2"/>
<dbReference type="Gene3D" id="3.10.129.10">
    <property type="entry name" value="Hotdog Thioesterase"/>
    <property type="match status" value="1"/>
</dbReference>
<dbReference type="HOGENOM" id="CLU_095708_0_0_9"/>
<dbReference type="AlphaFoldDB" id="W0E9S3"/>
<dbReference type="InterPro" id="IPR036390">
    <property type="entry name" value="WH_DNA-bd_sf"/>
</dbReference>
<evidence type="ECO:0000256" key="2">
    <source>
        <dbReference type="ARBA" id="ARBA00022516"/>
    </source>
</evidence>
<feature type="domain" description="HTH deoR-type" evidence="9">
    <location>
        <begin position="9"/>
        <end position="44"/>
    </location>
</feature>
<dbReference type="GO" id="GO:0006633">
    <property type="term" value="P:fatty acid biosynthetic process"/>
    <property type="evidence" value="ECO:0007669"/>
    <property type="project" value="UniProtKB-KW"/>
</dbReference>
<reference evidence="10 11" key="1">
    <citation type="submission" date="2013-12" db="EMBL/GenBank/DDBJ databases">
        <authorList>
            <consortium name="DOE Joint Genome Institute"/>
            <person name="Smidt H."/>
            <person name="Huntemann M."/>
            <person name="Han J."/>
            <person name="Chen A."/>
            <person name="Kyrpides N."/>
            <person name="Mavromatis K."/>
            <person name="Markowitz V."/>
            <person name="Palaniappan K."/>
            <person name="Ivanova N."/>
            <person name="Schaumberg A."/>
            <person name="Pati A."/>
            <person name="Liolios K."/>
            <person name="Nordberg H.P."/>
            <person name="Cantor M.N."/>
            <person name="Hua S.X."/>
            <person name="Woyke T."/>
        </authorList>
    </citation>
    <scope>NUCLEOTIDE SEQUENCE [LARGE SCALE GENOMIC DNA]</scope>
    <source>
        <strain evidence="11">DSM 15288</strain>
    </source>
</reference>
<gene>
    <name evidence="10" type="ORF">DESME_11805</name>
</gene>
<dbReference type="GO" id="GO:0045892">
    <property type="term" value="P:negative regulation of DNA-templated transcription"/>
    <property type="evidence" value="ECO:0007669"/>
    <property type="project" value="InterPro"/>
</dbReference>
<dbReference type="InterPro" id="IPR001034">
    <property type="entry name" value="DeoR_HTH"/>
</dbReference>
<evidence type="ECO:0000313" key="11">
    <source>
        <dbReference type="Proteomes" id="UP000010847"/>
    </source>
</evidence>
<keyword evidence="8" id="KW-0804">Transcription</keyword>
<dbReference type="STRING" id="871968.DESME_11805"/>
<organism evidence="10 11">
    <name type="scientific">Desulfitobacterium metallireducens DSM 15288</name>
    <dbReference type="NCBI Taxonomy" id="871968"/>
    <lineage>
        <taxon>Bacteria</taxon>
        <taxon>Bacillati</taxon>
        <taxon>Bacillota</taxon>
        <taxon>Clostridia</taxon>
        <taxon>Eubacteriales</taxon>
        <taxon>Desulfitobacteriaceae</taxon>
        <taxon>Desulfitobacterium</taxon>
    </lineage>
</organism>
<evidence type="ECO:0000256" key="6">
    <source>
        <dbReference type="ARBA" id="ARBA00023125"/>
    </source>
</evidence>
<dbReference type="GO" id="GO:0003677">
    <property type="term" value="F:DNA binding"/>
    <property type="evidence" value="ECO:0007669"/>
    <property type="project" value="UniProtKB-KW"/>
</dbReference>
<sequence>MTRHHKQERHQALLEEIEKNPFSTDEELAKHFSVSVSTIRLDRTDLGIPELRERTRAVAHEAYGTLKSLEEQEVIGRLMELKVGDFGRSEMLIEENMVLDKARVARGHHLFAQANSLAIALVDAEMAVTGSVELKFLRPAHLGQTVITQGRVLKRKGNKYWVDIVAQVEQEDVLTGHWILFGFDAEINL</sequence>
<dbReference type="GO" id="GO:0003700">
    <property type="term" value="F:DNA-binding transcription factor activity"/>
    <property type="evidence" value="ECO:0007669"/>
    <property type="project" value="InterPro"/>
</dbReference>
<evidence type="ECO:0000256" key="3">
    <source>
        <dbReference type="ARBA" id="ARBA00022832"/>
    </source>
</evidence>
<keyword evidence="1" id="KW-0678">Repressor</keyword>
<dbReference type="Proteomes" id="UP000010847">
    <property type="component" value="Chromosome"/>
</dbReference>
<keyword evidence="7" id="KW-0275">Fatty acid biosynthesis</keyword>
<keyword evidence="11" id="KW-1185">Reference proteome</keyword>
<dbReference type="KEGG" id="dmt:DESME_11805"/>
<evidence type="ECO:0000256" key="8">
    <source>
        <dbReference type="ARBA" id="ARBA00023163"/>
    </source>
</evidence>
<dbReference type="Pfam" id="PF08220">
    <property type="entry name" value="HTH_DeoR"/>
    <property type="match status" value="1"/>
</dbReference>
<evidence type="ECO:0000313" key="10">
    <source>
        <dbReference type="EMBL" id="AHF07615.1"/>
    </source>
</evidence>
<keyword evidence="6" id="KW-0238">DNA-binding</keyword>
<dbReference type="Gene3D" id="1.10.10.10">
    <property type="entry name" value="Winged helix-like DNA-binding domain superfamily/Winged helix DNA-binding domain"/>
    <property type="match status" value="1"/>
</dbReference>
<dbReference type="RefSeq" id="WP_025248784.1">
    <property type="nucleotide sequence ID" value="NZ_CP007032.1"/>
</dbReference>
<dbReference type="InterPro" id="IPR036388">
    <property type="entry name" value="WH-like_DNA-bd_sf"/>
</dbReference>
<dbReference type="CDD" id="cd03440">
    <property type="entry name" value="hot_dog"/>
    <property type="match status" value="1"/>
</dbReference>
<name>W0E9S3_9FIRM</name>
<evidence type="ECO:0000256" key="5">
    <source>
        <dbReference type="ARBA" id="ARBA00023098"/>
    </source>
</evidence>
<dbReference type="EMBL" id="CP007032">
    <property type="protein sequence ID" value="AHF07615.1"/>
    <property type="molecule type" value="Genomic_DNA"/>
</dbReference>
<dbReference type="SUPFAM" id="SSF46785">
    <property type="entry name" value="Winged helix' DNA-binding domain"/>
    <property type="match status" value="1"/>
</dbReference>
<protein>
    <submittedName>
        <fullName evidence="10">DeoR family transcriptional regulator</fullName>
    </submittedName>
</protein>